<name>A0A8E2E398_9PEZI</name>
<dbReference type="GO" id="GO:0005576">
    <property type="term" value="C:extracellular region"/>
    <property type="evidence" value="ECO:0007669"/>
    <property type="project" value="InterPro"/>
</dbReference>
<protein>
    <submittedName>
        <fullName evidence="1">Uncharacterized protein</fullName>
    </submittedName>
</protein>
<dbReference type="AlphaFoldDB" id="A0A8E2E398"/>
<keyword evidence="2" id="KW-1185">Reference proteome</keyword>
<proteinExistence type="predicted"/>
<sequence>DAKKLISLGLTAVGINSKTNNGGVWIGTDGPYTNEFSNNSGEDLILVCWGSAGSWVNAVVPQITISIASGSKQTLSFASGSSGACSAIYKDTVLVNGQISNTWLEITTGEYGVFDVSREVNMNGHSIEAVGPKCTSNMSTCVFVCDSGTSCLTGYTLKNCANGSQPGANYGQFDGADSGGCGGLGSSAHIKTSLS</sequence>
<dbReference type="InterPro" id="IPR038903">
    <property type="entry name" value="Allergen_Asp_f_4"/>
</dbReference>
<dbReference type="GO" id="GO:0019863">
    <property type="term" value="F:IgE binding"/>
    <property type="evidence" value="ECO:0007669"/>
    <property type="project" value="InterPro"/>
</dbReference>
<reference evidence="1 2" key="1">
    <citation type="journal article" date="2016" name="Nat. Commun.">
        <title>Ectomycorrhizal ecology is imprinted in the genome of the dominant symbiotic fungus Cenococcum geophilum.</title>
        <authorList>
            <consortium name="DOE Joint Genome Institute"/>
            <person name="Peter M."/>
            <person name="Kohler A."/>
            <person name="Ohm R.A."/>
            <person name="Kuo A."/>
            <person name="Krutzmann J."/>
            <person name="Morin E."/>
            <person name="Arend M."/>
            <person name="Barry K.W."/>
            <person name="Binder M."/>
            <person name="Choi C."/>
            <person name="Clum A."/>
            <person name="Copeland A."/>
            <person name="Grisel N."/>
            <person name="Haridas S."/>
            <person name="Kipfer T."/>
            <person name="LaButti K."/>
            <person name="Lindquist E."/>
            <person name="Lipzen A."/>
            <person name="Maire R."/>
            <person name="Meier B."/>
            <person name="Mihaltcheva S."/>
            <person name="Molinier V."/>
            <person name="Murat C."/>
            <person name="Poggeler S."/>
            <person name="Quandt C.A."/>
            <person name="Sperisen C."/>
            <person name="Tritt A."/>
            <person name="Tisserant E."/>
            <person name="Crous P.W."/>
            <person name="Henrissat B."/>
            <person name="Nehls U."/>
            <person name="Egli S."/>
            <person name="Spatafora J.W."/>
            <person name="Grigoriev I.V."/>
            <person name="Martin F.M."/>
        </authorList>
    </citation>
    <scope>NUCLEOTIDE SEQUENCE [LARGE SCALE GENOMIC DNA]</scope>
    <source>
        <strain evidence="1 2">CBS 459.81</strain>
    </source>
</reference>
<dbReference type="OrthoDB" id="5320938at2759"/>
<dbReference type="Pfam" id="PF25312">
    <property type="entry name" value="Allergen_Asp_f_4"/>
    <property type="match status" value="1"/>
</dbReference>
<dbReference type="Proteomes" id="UP000250266">
    <property type="component" value="Unassembled WGS sequence"/>
</dbReference>
<dbReference type="EMBL" id="KV745198">
    <property type="protein sequence ID" value="OCK76581.1"/>
    <property type="molecule type" value="Genomic_DNA"/>
</dbReference>
<organism evidence="1 2">
    <name type="scientific">Lepidopterella palustris CBS 459.81</name>
    <dbReference type="NCBI Taxonomy" id="1314670"/>
    <lineage>
        <taxon>Eukaryota</taxon>
        <taxon>Fungi</taxon>
        <taxon>Dikarya</taxon>
        <taxon>Ascomycota</taxon>
        <taxon>Pezizomycotina</taxon>
        <taxon>Dothideomycetes</taxon>
        <taxon>Pleosporomycetidae</taxon>
        <taxon>Mytilinidiales</taxon>
        <taxon>Argynnaceae</taxon>
        <taxon>Lepidopterella</taxon>
    </lineage>
</organism>
<evidence type="ECO:0000313" key="1">
    <source>
        <dbReference type="EMBL" id="OCK76581.1"/>
    </source>
</evidence>
<feature type="non-terminal residue" evidence="1">
    <location>
        <position position="1"/>
    </location>
</feature>
<evidence type="ECO:0000313" key="2">
    <source>
        <dbReference type="Proteomes" id="UP000250266"/>
    </source>
</evidence>
<accession>A0A8E2E398</accession>
<gene>
    <name evidence="1" type="ORF">K432DRAFT_306052</name>
</gene>